<dbReference type="KEGG" id="ttm:Tthe_1822"/>
<dbReference type="STRING" id="580327.Tthe_1822"/>
<organism evidence="1 2">
    <name type="scientific">Thermoanaerobacterium thermosaccharolyticum (strain ATCC 7956 / DSM 571 / NCIMB 9385 / NCA 3814 / NCTC 13789 / WDCM 00135 / 2032)</name>
    <name type="common">Clostridium thermosaccharolyticum</name>
    <dbReference type="NCBI Taxonomy" id="580327"/>
    <lineage>
        <taxon>Bacteria</taxon>
        <taxon>Bacillati</taxon>
        <taxon>Bacillota</taxon>
        <taxon>Clostridia</taxon>
        <taxon>Thermoanaerobacterales</taxon>
        <taxon>Thermoanaerobacteraceae</taxon>
        <taxon>Thermoanaerobacterium</taxon>
    </lineage>
</organism>
<dbReference type="HOGENOM" id="CLU_3012856_0_0_9"/>
<dbReference type="EMBL" id="CP002171">
    <property type="protein sequence ID" value="ADL69317.1"/>
    <property type="molecule type" value="Genomic_DNA"/>
</dbReference>
<proteinExistence type="predicted"/>
<gene>
    <name evidence="1" type="ordered locus">Tthe_1822</name>
</gene>
<evidence type="ECO:0000313" key="2">
    <source>
        <dbReference type="Proteomes" id="UP000001626"/>
    </source>
</evidence>
<name>D9TR65_THETC</name>
<evidence type="ECO:0000313" key="1">
    <source>
        <dbReference type="EMBL" id="ADL69317.1"/>
    </source>
</evidence>
<dbReference type="Proteomes" id="UP000001626">
    <property type="component" value="Chromosome"/>
</dbReference>
<accession>D9TR65</accession>
<sequence>MMKHYFLIYMAMVNLTCCDNISVLELFWCMPKFFIDKIKTNLRFIIFILKLSMLDV</sequence>
<reference evidence="1 2" key="1">
    <citation type="submission" date="2010-08" db="EMBL/GenBank/DDBJ databases">
        <title>Complete sequence of Thermoanaerobacterium thermosaccharolyticum DSM 571.</title>
        <authorList>
            <consortium name="US DOE Joint Genome Institute"/>
            <person name="Lucas S."/>
            <person name="Copeland A."/>
            <person name="Lapidus A."/>
            <person name="Cheng J.-F."/>
            <person name="Bruce D."/>
            <person name="Goodwin L."/>
            <person name="Pitluck S."/>
            <person name="Teshima H."/>
            <person name="Detter J.C."/>
            <person name="Han C."/>
            <person name="Tapia R."/>
            <person name="Land M."/>
            <person name="Hauser L."/>
            <person name="Chang Y.-J."/>
            <person name="Jeffries C."/>
            <person name="Kyrpides N."/>
            <person name="Ivanova N."/>
            <person name="Mikhailova N."/>
            <person name="Hemme C.L."/>
            <person name="Woyke T."/>
        </authorList>
    </citation>
    <scope>NUCLEOTIDE SEQUENCE [LARGE SCALE GENOMIC DNA]</scope>
    <source>
        <strain evidence="2">ATCC 7956 / DSM 571 / NCIMB 9385 / NCA 3814 / NCTC 13789 / WDCM 00135 / 2032</strain>
    </source>
</reference>
<protein>
    <submittedName>
        <fullName evidence="1">Uncharacterized protein</fullName>
    </submittedName>
</protein>
<dbReference type="AlphaFoldDB" id="D9TR65"/>
<keyword evidence="2" id="KW-1185">Reference proteome</keyword>